<accession>A0A934TNX1</accession>
<dbReference type="Proteomes" id="UP000630528">
    <property type="component" value="Unassembled WGS sequence"/>
</dbReference>
<dbReference type="PROSITE" id="PS51349">
    <property type="entry name" value="FMN_HYDROXY_ACID_DH_2"/>
    <property type="match status" value="1"/>
</dbReference>
<evidence type="ECO:0000313" key="6">
    <source>
        <dbReference type="EMBL" id="MBK6004808.1"/>
    </source>
</evidence>
<reference evidence="6" key="1">
    <citation type="journal article" date="2012" name="J. Microbiol. Biotechnol.">
        <title>Ramlibacter ginsenosidimutans sp. nov., with ginsenoside-converting activity.</title>
        <authorList>
            <person name="Wang L."/>
            <person name="An D.S."/>
            <person name="Kim S.G."/>
            <person name="Jin F.X."/>
            <person name="Kim S.C."/>
            <person name="Lee S.T."/>
            <person name="Im W.T."/>
        </authorList>
    </citation>
    <scope>NUCLEOTIDE SEQUENCE</scope>
    <source>
        <strain evidence="6">KACC 17527</strain>
    </source>
</reference>
<dbReference type="InterPro" id="IPR000262">
    <property type="entry name" value="FMN-dep_DH"/>
</dbReference>
<organism evidence="6 7">
    <name type="scientific">Ramlibacter ginsenosidimutans</name>
    <dbReference type="NCBI Taxonomy" id="502333"/>
    <lineage>
        <taxon>Bacteria</taxon>
        <taxon>Pseudomonadati</taxon>
        <taxon>Pseudomonadota</taxon>
        <taxon>Betaproteobacteria</taxon>
        <taxon>Burkholderiales</taxon>
        <taxon>Comamonadaceae</taxon>
        <taxon>Ramlibacter</taxon>
    </lineage>
</organism>
<dbReference type="PANTHER" id="PTHR10578">
    <property type="entry name" value="S -2-HYDROXY-ACID OXIDASE-RELATED"/>
    <property type="match status" value="1"/>
</dbReference>
<dbReference type="InterPro" id="IPR037396">
    <property type="entry name" value="FMN_HAD"/>
</dbReference>
<dbReference type="Gene3D" id="3.20.20.70">
    <property type="entry name" value="Aldolase class I"/>
    <property type="match status" value="1"/>
</dbReference>
<keyword evidence="2" id="KW-0285">Flavoprotein</keyword>
<name>A0A934TNX1_9BURK</name>
<keyword evidence="7" id="KW-1185">Reference proteome</keyword>
<sequence>MVDSGFRRGSDVPKALALGADFVFVGRPFNYAATIAGAAGVAHAAKILAAEIDTNMGLLGINTLDELGAWHPVVRGTLPSLHGQASGRNTY</sequence>
<proteinExistence type="predicted"/>
<reference evidence="6" key="2">
    <citation type="submission" date="2021-01" db="EMBL/GenBank/DDBJ databases">
        <authorList>
            <person name="Kang M."/>
        </authorList>
    </citation>
    <scope>NUCLEOTIDE SEQUENCE</scope>
    <source>
        <strain evidence="6">KACC 17527</strain>
    </source>
</reference>
<dbReference type="InterPro" id="IPR013785">
    <property type="entry name" value="Aldolase_TIM"/>
</dbReference>
<evidence type="ECO:0000256" key="2">
    <source>
        <dbReference type="ARBA" id="ARBA00022630"/>
    </source>
</evidence>
<feature type="domain" description="FMN hydroxy acid dehydrogenase" evidence="5">
    <location>
        <begin position="1"/>
        <end position="77"/>
    </location>
</feature>
<keyword evidence="3" id="KW-0288">FMN</keyword>
<dbReference type="EMBL" id="JAEPWM010000001">
    <property type="protein sequence ID" value="MBK6004808.1"/>
    <property type="molecule type" value="Genomic_DNA"/>
</dbReference>
<dbReference type="GO" id="GO:0016491">
    <property type="term" value="F:oxidoreductase activity"/>
    <property type="evidence" value="ECO:0007669"/>
    <property type="project" value="UniProtKB-KW"/>
</dbReference>
<gene>
    <name evidence="6" type="ORF">JJB11_01785</name>
</gene>
<protein>
    <submittedName>
        <fullName evidence="6">Alpha-hydroxy-acid oxidizing protein</fullName>
    </submittedName>
</protein>
<evidence type="ECO:0000256" key="3">
    <source>
        <dbReference type="ARBA" id="ARBA00022643"/>
    </source>
</evidence>
<evidence type="ECO:0000256" key="1">
    <source>
        <dbReference type="ARBA" id="ARBA00001917"/>
    </source>
</evidence>
<dbReference type="Pfam" id="PF01070">
    <property type="entry name" value="FMN_dh"/>
    <property type="match status" value="1"/>
</dbReference>
<comment type="cofactor">
    <cofactor evidence="1">
        <name>FMN</name>
        <dbReference type="ChEBI" id="CHEBI:58210"/>
    </cofactor>
</comment>
<evidence type="ECO:0000313" key="7">
    <source>
        <dbReference type="Proteomes" id="UP000630528"/>
    </source>
</evidence>
<comment type="caution">
    <text evidence="6">The sequence shown here is derived from an EMBL/GenBank/DDBJ whole genome shotgun (WGS) entry which is preliminary data.</text>
</comment>
<dbReference type="PANTHER" id="PTHR10578:SF107">
    <property type="entry name" value="2-HYDROXYACID OXIDASE 1"/>
    <property type="match status" value="1"/>
</dbReference>
<evidence type="ECO:0000256" key="4">
    <source>
        <dbReference type="ARBA" id="ARBA00023002"/>
    </source>
</evidence>
<evidence type="ECO:0000259" key="5">
    <source>
        <dbReference type="PROSITE" id="PS51349"/>
    </source>
</evidence>
<keyword evidence="4" id="KW-0560">Oxidoreductase</keyword>
<dbReference type="AlphaFoldDB" id="A0A934TNX1"/>
<dbReference type="SUPFAM" id="SSF51395">
    <property type="entry name" value="FMN-linked oxidoreductases"/>
    <property type="match status" value="1"/>
</dbReference>